<accession>A0A6I4SSI4</accession>
<dbReference type="AlphaFoldDB" id="A0A6I4SSI4"/>
<organism evidence="1 2">
    <name type="scientific">Croceibacterium salegens</name>
    <dbReference type="NCBI Taxonomy" id="1737568"/>
    <lineage>
        <taxon>Bacteria</taxon>
        <taxon>Pseudomonadati</taxon>
        <taxon>Pseudomonadota</taxon>
        <taxon>Alphaproteobacteria</taxon>
        <taxon>Sphingomonadales</taxon>
        <taxon>Erythrobacteraceae</taxon>
        <taxon>Croceibacterium</taxon>
    </lineage>
</organism>
<sequence length="115" mass="12587">MTADPSDASPPAHLSPASAEFWRQVLRDYQLESHHLKLLECACGALDRMTEAREELAKHGGLVFTDGSGVIRLHPCEAVERNARVAFIRALRELGLDAGLLPETPRPPALPGIRQ</sequence>
<gene>
    <name evidence="1" type="ORF">GRI89_04985</name>
</gene>
<name>A0A6I4SSI4_9SPHN</name>
<dbReference type="Proteomes" id="UP000433652">
    <property type="component" value="Unassembled WGS sequence"/>
</dbReference>
<evidence type="ECO:0000313" key="2">
    <source>
        <dbReference type="Proteomes" id="UP000433652"/>
    </source>
</evidence>
<protein>
    <recommendedName>
        <fullName evidence="3">Terminase</fullName>
    </recommendedName>
</protein>
<dbReference type="EMBL" id="WTYM01000030">
    <property type="protein sequence ID" value="MXO58894.1"/>
    <property type="molecule type" value="Genomic_DNA"/>
</dbReference>
<comment type="caution">
    <text evidence="1">The sequence shown here is derived from an EMBL/GenBank/DDBJ whole genome shotgun (WGS) entry which is preliminary data.</text>
</comment>
<keyword evidence="2" id="KW-1185">Reference proteome</keyword>
<dbReference type="RefSeq" id="WP_159792769.1">
    <property type="nucleotide sequence ID" value="NZ_WTYM01000030.1"/>
</dbReference>
<dbReference type="Pfam" id="PF05119">
    <property type="entry name" value="Terminase_4"/>
    <property type="match status" value="1"/>
</dbReference>
<evidence type="ECO:0008006" key="3">
    <source>
        <dbReference type="Google" id="ProtNLM"/>
    </source>
</evidence>
<reference evidence="1 2" key="1">
    <citation type="submission" date="2019-12" db="EMBL/GenBank/DDBJ databases">
        <title>Genomic-based taxomic classification of the family Erythrobacteraceae.</title>
        <authorList>
            <person name="Xu L."/>
        </authorList>
    </citation>
    <scope>NUCLEOTIDE SEQUENCE [LARGE SCALE GENOMIC DNA]</scope>
    <source>
        <strain evidence="1 2">MCCC 1K01500</strain>
    </source>
</reference>
<dbReference type="OrthoDB" id="7595322at2"/>
<evidence type="ECO:0000313" key="1">
    <source>
        <dbReference type="EMBL" id="MXO58894.1"/>
    </source>
</evidence>
<proteinExistence type="predicted"/>
<dbReference type="InterPro" id="IPR006448">
    <property type="entry name" value="Phage_term_ssu_P27"/>
</dbReference>